<feature type="transmembrane region" description="Helical" evidence="5">
    <location>
        <begin position="396"/>
        <end position="420"/>
    </location>
</feature>
<feature type="transmembrane region" description="Helical" evidence="5">
    <location>
        <begin position="109"/>
        <end position="126"/>
    </location>
</feature>
<geneLocation type="mitochondrion" evidence="7"/>
<feature type="transmembrane region" description="Helical" evidence="5">
    <location>
        <begin position="478"/>
        <end position="500"/>
    </location>
</feature>
<keyword evidence="4 5" id="KW-0472">Membrane</keyword>
<dbReference type="PANTHER" id="PTHR22773">
    <property type="entry name" value="NADH DEHYDROGENASE"/>
    <property type="match status" value="1"/>
</dbReference>
<evidence type="ECO:0000256" key="3">
    <source>
        <dbReference type="ARBA" id="ARBA00022989"/>
    </source>
</evidence>
<evidence type="ECO:0000313" key="7">
    <source>
        <dbReference type="EMBL" id="QRK25925.1"/>
    </source>
</evidence>
<comment type="subcellular location">
    <subcellularLocation>
        <location evidence="1">Membrane</location>
        <topology evidence="1">Multi-pass membrane protein</topology>
    </subcellularLocation>
</comment>
<dbReference type="InterPro" id="IPR010096">
    <property type="entry name" value="NADH-Q_OxRdtase_suN/2"/>
</dbReference>
<feature type="transmembrane region" description="Helical" evidence="5">
    <location>
        <begin position="228"/>
        <end position="254"/>
    </location>
</feature>
<feature type="transmembrane region" description="Helical" evidence="5">
    <location>
        <begin position="6"/>
        <end position="24"/>
    </location>
</feature>
<keyword evidence="2 5" id="KW-0812">Transmembrane</keyword>
<proteinExistence type="inferred from homology"/>
<accession>A0A891GTR0</accession>
<reference evidence="7" key="1">
    <citation type="journal article" date="2021" name="Mitochondrial DNA Part B Resour">
        <title>Complete mitochondrial genome of the harmful algal bloom species Thalassiosira nordenskioeldii (Mediophyceae, Bacillariophyta) from the east China sea.</title>
        <authorList>
            <person name="Liu K."/>
            <person name="Liu S."/>
            <person name="Chen Y."/>
            <person name="Liu F."/>
            <person name="Chen N."/>
        </authorList>
    </citation>
    <scope>NUCLEOTIDE SEQUENCE</scope>
    <source>
        <strain evidence="7">CNS00052</strain>
    </source>
</reference>
<evidence type="ECO:0000256" key="2">
    <source>
        <dbReference type="ARBA" id="ARBA00022692"/>
    </source>
</evidence>
<protein>
    <submittedName>
        <fullName evidence="7">NADH dehydrogenase subunit 2</fullName>
    </submittedName>
</protein>
<dbReference type="GeneID" id="67267266"/>
<dbReference type="GO" id="GO:0008137">
    <property type="term" value="F:NADH dehydrogenase (ubiquinone) activity"/>
    <property type="evidence" value="ECO:0007669"/>
    <property type="project" value="InterPro"/>
</dbReference>
<gene>
    <name evidence="7" type="primary">nad2</name>
</gene>
<feature type="domain" description="NADH:quinone oxidoreductase/Mrp antiporter transmembrane" evidence="6">
    <location>
        <begin position="129"/>
        <end position="447"/>
    </location>
</feature>
<keyword evidence="3 5" id="KW-1133">Transmembrane helix</keyword>
<dbReference type="RefSeq" id="YP_010164022.1">
    <property type="nucleotide sequence ID" value="NC_057471.1"/>
</dbReference>
<keyword evidence="7" id="KW-0496">Mitochondrion</keyword>
<feature type="transmembrane region" description="Helical" evidence="5">
    <location>
        <begin position="78"/>
        <end position="97"/>
    </location>
</feature>
<dbReference type="EMBL" id="MW387419">
    <property type="protein sequence ID" value="QRK25925.1"/>
    <property type="molecule type" value="Genomic_DNA"/>
</dbReference>
<feature type="transmembrane region" description="Helical" evidence="5">
    <location>
        <begin position="164"/>
        <end position="187"/>
    </location>
</feature>
<evidence type="ECO:0000259" key="6">
    <source>
        <dbReference type="Pfam" id="PF00361"/>
    </source>
</evidence>
<organism evidence="7">
    <name type="scientific">Thalassiosira nordenskioeldii</name>
    <name type="common">Marine diatom</name>
    <dbReference type="NCBI Taxonomy" id="83372"/>
    <lineage>
        <taxon>Eukaryota</taxon>
        <taxon>Sar</taxon>
        <taxon>Stramenopiles</taxon>
        <taxon>Ochrophyta</taxon>
        <taxon>Bacillariophyta</taxon>
        <taxon>Coscinodiscophyceae</taxon>
        <taxon>Thalassiosirophycidae</taxon>
        <taxon>Thalassiosirales</taxon>
        <taxon>Thalassiosiraceae</taxon>
        <taxon>Thalassiosira</taxon>
    </lineage>
</organism>
<name>A0A891GTR0_THANO</name>
<sequence length="513" mass="58442">MLIFKEIQLLPEIFLGISIIYLTIHGTFSSVNTKYLLIQNSILYLSVLTVALFCYLLVNNSIEYKELQVFNNTITVDFLSFSSKVWIAFMSIFCFLMSQRYITVQKINYFEYSILILFALLGVFFICSSNDFITAYLSIELQSLSFYILAAAKKDSAFSVDAGLKYFILGAFSSSLFLFGSSILYGVSGTTNFEDLKNLFSLMHTHPSNIPTFENYTFVKQVFLNESLIQFALVFIFVSLLFKLAVAPFHLWSLDVYEGSPSSSTFFFAVVPKLAIFVLFIRIFYSGFFEYVNKWRYYIVLLAILSVIVGSFGGLEQRKLKTLLAYSSISHMGYTLIAFNTGTFEGLQTLFCYLFLYMVVGLCVWSIFLVLQLKYKYLKKQNKDLADLKSLNKSNSILALFFSTALLSVAGLPPMIGFLVKIGIFLVSIEASMYLVAIISILCSVISTFYYIRIVKIMHFESSVAGTLYHPIRFNTSILIVCLFYFLLFLFINPTLVYLISHKIVLLLTMTAI</sequence>
<dbReference type="NCBIfam" id="TIGR01770">
    <property type="entry name" value="NDH_I_N"/>
    <property type="match status" value="1"/>
</dbReference>
<dbReference type="InterPro" id="IPR001750">
    <property type="entry name" value="ND/Mrp_TM"/>
</dbReference>
<feature type="transmembrane region" description="Helical" evidence="5">
    <location>
        <begin position="297"/>
        <end position="315"/>
    </location>
</feature>
<feature type="transmembrane region" description="Helical" evidence="5">
    <location>
        <begin position="432"/>
        <end position="452"/>
    </location>
</feature>
<feature type="transmembrane region" description="Helical" evidence="5">
    <location>
        <begin position="354"/>
        <end position="375"/>
    </location>
</feature>
<feature type="transmembrane region" description="Helical" evidence="5">
    <location>
        <begin position="36"/>
        <end position="58"/>
    </location>
</feature>
<feature type="transmembrane region" description="Helical" evidence="5">
    <location>
        <begin position="266"/>
        <end position="285"/>
    </location>
</feature>
<dbReference type="GO" id="GO:0042773">
    <property type="term" value="P:ATP synthesis coupled electron transport"/>
    <property type="evidence" value="ECO:0007669"/>
    <property type="project" value="InterPro"/>
</dbReference>
<evidence type="ECO:0000256" key="5">
    <source>
        <dbReference type="SAM" id="Phobius"/>
    </source>
</evidence>
<dbReference type="GO" id="GO:0016020">
    <property type="term" value="C:membrane"/>
    <property type="evidence" value="ECO:0007669"/>
    <property type="project" value="UniProtKB-SubCell"/>
</dbReference>
<evidence type="ECO:0000256" key="1">
    <source>
        <dbReference type="ARBA" id="ARBA00004141"/>
    </source>
</evidence>
<dbReference type="HAMAP" id="MF_00445">
    <property type="entry name" value="NDH1_NuoN_1"/>
    <property type="match status" value="1"/>
</dbReference>
<dbReference type="Pfam" id="PF00361">
    <property type="entry name" value="Proton_antipo_M"/>
    <property type="match status" value="1"/>
</dbReference>
<dbReference type="AlphaFoldDB" id="A0A891GTR0"/>
<evidence type="ECO:0000256" key="4">
    <source>
        <dbReference type="ARBA" id="ARBA00023136"/>
    </source>
</evidence>